<feature type="chain" id="PRO_5002320934" description="Lipoprotein" evidence="1">
    <location>
        <begin position="32"/>
        <end position="155"/>
    </location>
</feature>
<dbReference type="RefSeq" id="WP_052521056.1">
    <property type="nucleotide sequence ID" value="NZ_JXYQ01000035.1"/>
</dbReference>
<dbReference type="PATRIC" id="fig|80878.5.peg.1976"/>
<dbReference type="OrthoDB" id="9157170at2"/>
<dbReference type="STRING" id="80878.RP29_11490"/>
<sequence length="155" mass="16638">MKTAPHRLPAPHRLIPSFLIMALGLALSACAAPPRDPLNDYAWERLERLPKDAAEVAAAVAASSREAFLESTKLRVSDVLKDPESARFRKLRLVDYKGGLLACGEVNAKNSYGGYVGFSQFMAANNYVILLGESNARAGLSGVDMSLVSTVCGNQ</sequence>
<protein>
    <recommendedName>
        <fullName evidence="4">Lipoprotein</fullName>
    </recommendedName>
</protein>
<dbReference type="EMBL" id="JXYQ01000035">
    <property type="protein sequence ID" value="KJA10384.1"/>
    <property type="molecule type" value="Genomic_DNA"/>
</dbReference>
<accession>A0A0D7K8Q4</accession>
<comment type="caution">
    <text evidence="2">The sequence shown here is derived from an EMBL/GenBank/DDBJ whole genome shotgun (WGS) entry which is preliminary data.</text>
</comment>
<keyword evidence="3" id="KW-1185">Reference proteome</keyword>
<name>A0A0D7K8Q4_9BURK</name>
<dbReference type="AlphaFoldDB" id="A0A0D7K8Q4"/>
<organism evidence="2 3">
    <name type="scientific">Acidovorax temperans</name>
    <dbReference type="NCBI Taxonomy" id="80878"/>
    <lineage>
        <taxon>Bacteria</taxon>
        <taxon>Pseudomonadati</taxon>
        <taxon>Pseudomonadota</taxon>
        <taxon>Betaproteobacteria</taxon>
        <taxon>Burkholderiales</taxon>
        <taxon>Comamonadaceae</taxon>
        <taxon>Acidovorax</taxon>
    </lineage>
</organism>
<evidence type="ECO:0000313" key="3">
    <source>
        <dbReference type="Proteomes" id="UP000032566"/>
    </source>
</evidence>
<reference evidence="2 3" key="1">
    <citation type="submission" date="2014-12" db="EMBL/GenBank/DDBJ databases">
        <title>Isolation of bacteria from lake water.</title>
        <authorList>
            <person name="Sheng K.-Y."/>
            <person name="Chin P.-S."/>
            <person name="Chan K.-G."/>
            <person name="Tan G.S."/>
        </authorList>
    </citation>
    <scope>NUCLEOTIDE SEQUENCE [LARGE SCALE GENOMIC DNA]</scope>
    <source>
        <strain evidence="2 3">KY4</strain>
    </source>
</reference>
<keyword evidence="1" id="KW-0732">Signal</keyword>
<gene>
    <name evidence="2" type="ORF">RP29_11490</name>
</gene>
<evidence type="ECO:0008006" key="4">
    <source>
        <dbReference type="Google" id="ProtNLM"/>
    </source>
</evidence>
<proteinExistence type="predicted"/>
<evidence type="ECO:0000313" key="2">
    <source>
        <dbReference type="EMBL" id="KJA10384.1"/>
    </source>
</evidence>
<dbReference type="PROSITE" id="PS51257">
    <property type="entry name" value="PROKAR_LIPOPROTEIN"/>
    <property type="match status" value="1"/>
</dbReference>
<feature type="signal peptide" evidence="1">
    <location>
        <begin position="1"/>
        <end position="31"/>
    </location>
</feature>
<dbReference type="Proteomes" id="UP000032566">
    <property type="component" value="Unassembled WGS sequence"/>
</dbReference>
<evidence type="ECO:0000256" key="1">
    <source>
        <dbReference type="SAM" id="SignalP"/>
    </source>
</evidence>